<proteinExistence type="predicted"/>
<gene>
    <name evidence="1" type="ORF">EGYM00392_LOCUS28355</name>
</gene>
<dbReference type="AlphaFoldDB" id="A0A7S1IMJ6"/>
<organism evidence="1">
    <name type="scientific">Eutreptiella gymnastica</name>
    <dbReference type="NCBI Taxonomy" id="73025"/>
    <lineage>
        <taxon>Eukaryota</taxon>
        <taxon>Discoba</taxon>
        <taxon>Euglenozoa</taxon>
        <taxon>Euglenida</taxon>
        <taxon>Spirocuta</taxon>
        <taxon>Euglenophyceae</taxon>
        <taxon>Eutreptiales</taxon>
        <taxon>Eutreptiaceae</taxon>
        <taxon>Eutreptiella</taxon>
    </lineage>
</organism>
<accession>A0A7S1IMJ6</accession>
<dbReference type="EMBL" id="HBGA01075946">
    <property type="protein sequence ID" value="CAD9017245.1"/>
    <property type="molecule type" value="Transcribed_RNA"/>
</dbReference>
<reference evidence="1" key="1">
    <citation type="submission" date="2021-01" db="EMBL/GenBank/DDBJ databases">
        <authorList>
            <person name="Corre E."/>
            <person name="Pelletier E."/>
            <person name="Niang G."/>
            <person name="Scheremetjew M."/>
            <person name="Finn R."/>
            <person name="Kale V."/>
            <person name="Holt S."/>
            <person name="Cochrane G."/>
            <person name="Meng A."/>
            <person name="Brown T."/>
            <person name="Cohen L."/>
        </authorList>
    </citation>
    <scope>NUCLEOTIDE SEQUENCE</scope>
    <source>
        <strain evidence="1">NIES-381</strain>
    </source>
</reference>
<protein>
    <submittedName>
        <fullName evidence="1">Uncharacterized protein</fullName>
    </submittedName>
</protein>
<evidence type="ECO:0000313" key="1">
    <source>
        <dbReference type="EMBL" id="CAD9017245.1"/>
    </source>
</evidence>
<name>A0A7S1IMJ6_9EUGL</name>
<sequence>MRTCIGLCARRLLPSLYLCPSGGCPRLWPPLSVHHGLSPGDDGLWPWAMHVSPGQMHRTVERRCSGVLKVESNALIHDCRSAVGVDYAWMGDSCQQQSLMLKPLEQAAWVHSERPPWHMH</sequence>